<evidence type="ECO:0000313" key="12">
    <source>
        <dbReference type="EMBL" id="NNF07708.1"/>
    </source>
</evidence>
<keyword evidence="9" id="KW-0732">Signal</keyword>
<feature type="region of interest" description="Disordered" evidence="8">
    <location>
        <begin position="849"/>
        <end position="879"/>
    </location>
</feature>
<feature type="region of interest" description="Disordered" evidence="8">
    <location>
        <begin position="378"/>
        <end position="397"/>
    </location>
</feature>
<dbReference type="Gene3D" id="3.40.50.200">
    <property type="entry name" value="Peptidase S8/S53 domain"/>
    <property type="match status" value="1"/>
</dbReference>
<dbReference type="NCBIfam" id="TIGR04183">
    <property type="entry name" value="Por_Secre_tail"/>
    <property type="match status" value="1"/>
</dbReference>
<evidence type="ECO:0000256" key="7">
    <source>
        <dbReference type="RuleBase" id="RU003355"/>
    </source>
</evidence>
<sequence>MRRTLATCFALAMFFGSLIVVSPLQAAENPTRYFAPVQQGFQPNAPKVAAYAQGRVKVKITAAAMERSQIPGNLEYNQPIPNGATGLFAVDQIFQMMGATAVKRAYIEPANQSMTHKLGIDRWFVIDHNPLTDSGEFAERLKRLAQVETATVDYIAYPMVVPSDPLHSMHWGHNNTAQMLSFNWSAGNHESGSPVGTVGFDSNAHTAWDGSQGYGSSSVVIAILDSGVEVGHPDLTQVAGWDYGDNDSNPDDNSSQRGHGTACAGVAAARANSIGPAGMAPGCSIMPLKVANSAGQMFFSSIENAIIHAADNGADIISMSLGAAITSDPATDAALSYAAGQGLVILAATGNENSSTISYPAINANVIAVGAASPCGERKRSSSSSSEVNPGVNTDPNGYTCDGERWWGSNYGSNSQGAGSAVDVIAPTILPTTDILGSDGYASGDYSNWFNGTSCSTPYAAGVCALIMSKNPSWTPTQVRDQLRNTAEDVTSVESGSGWDRYTGYGMVDAAAAVGGGGPADDVTVTNPNGGETLTAGNVETITWTSVGSFTTVDIDYSTNGGSSWTAIVSGTSNDGSYNWTVPSVATTQGRVRVSGGVATDQSNSNFTIDVPPSGSYATLPYSTGFESGSLDQYWSTFSSSNGRVRIISSNQPHSGSYQLAMDDPTNGGFVTNESWLQLDLSGESNVTLDFWWKEFGDETHSQDGVYFSDNGGASFSKVQDLNGQSYSNNTWQFFSLDLDALASANGLSLSSTFVVKFQQYDNYPIATDGHAIDDISVTGTAPPADAVTVTNPNGGETLTSGNVEAITWTSVGSFTTVNIDYSTNGGSSWTSIVSGTSNDGTYNWTVPSAPTSQGRVRVSGGTATDQSNSNFTIQDPPTGNYATLPYTTGFESGSLDQYWTSASSSNGRVRIISTNQPHSGSYQLAMDDPTNGGFVTNEAWLRLDLSGETGVDLEFWWKEFGDETHAQDGVYFSDNDGASFVKVQDLNGQSYTNNTWQNFTLDLDALASANGLSLSSTFVVKFQQYDNYPIATDGHAIDDISVTSSGGGGGAISAESEPNDNSGSADGPVGATTAVSGNISTTSDDDWYYFDVSSSGNINISVSIGSSADLDWFLYNSALTEVDRGYTTGNPEAGSYNASTGRYYLLVNGYQGATSSYTLTVTGGLANSIAIPLSQKLDLKPMVTALLQNAPNPIRGAKTAIQFTLADPGEVSLQVFDVNGRLVNTLQRGFLEAGLHSVPWQGVDESGKRVTAGVYFYRLVAPNYTETRKMLFLK</sequence>
<comment type="similarity">
    <text evidence="1 6 7">Belongs to the peptidase S8 family.</text>
</comment>
<dbReference type="Gene3D" id="2.60.40.4070">
    <property type="match status" value="1"/>
</dbReference>
<evidence type="ECO:0000256" key="6">
    <source>
        <dbReference type="PROSITE-ProRule" id="PRU01240"/>
    </source>
</evidence>
<dbReference type="InterPro" id="IPR026444">
    <property type="entry name" value="Secre_tail"/>
</dbReference>
<feature type="chain" id="PRO_5031335781" evidence="9">
    <location>
        <begin position="27"/>
        <end position="1275"/>
    </location>
</feature>
<feature type="active site" description="Charge relay system" evidence="5 6">
    <location>
        <position position="225"/>
    </location>
</feature>
<feature type="signal peptide" evidence="9">
    <location>
        <begin position="1"/>
        <end position="26"/>
    </location>
</feature>
<feature type="active site" description="Charge relay system" evidence="5 6">
    <location>
        <position position="259"/>
    </location>
</feature>
<dbReference type="SUPFAM" id="SSF89260">
    <property type="entry name" value="Collagen-binding domain"/>
    <property type="match status" value="1"/>
</dbReference>
<dbReference type="GO" id="GO:0006508">
    <property type="term" value="P:proteolysis"/>
    <property type="evidence" value="ECO:0007669"/>
    <property type="project" value="UniProtKB-KW"/>
</dbReference>
<organism evidence="12 13">
    <name type="scientific">Eiseniibacteriota bacterium</name>
    <dbReference type="NCBI Taxonomy" id="2212470"/>
    <lineage>
        <taxon>Bacteria</taxon>
        <taxon>Candidatus Eiseniibacteriota</taxon>
    </lineage>
</organism>
<dbReference type="InterPro" id="IPR022398">
    <property type="entry name" value="Peptidase_S8_His-AS"/>
</dbReference>
<evidence type="ECO:0000256" key="1">
    <source>
        <dbReference type="ARBA" id="ARBA00011073"/>
    </source>
</evidence>
<dbReference type="InterPro" id="IPR025965">
    <property type="entry name" value="FlgD/Vpr_Ig-like"/>
</dbReference>
<evidence type="ECO:0000256" key="8">
    <source>
        <dbReference type="SAM" id="MobiDB-lite"/>
    </source>
</evidence>
<gene>
    <name evidence="12" type="ORF">HKN21_13175</name>
</gene>
<evidence type="ECO:0000256" key="4">
    <source>
        <dbReference type="ARBA" id="ARBA00022825"/>
    </source>
</evidence>
<evidence type="ECO:0000313" key="13">
    <source>
        <dbReference type="Proteomes" id="UP000547674"/>
    </source>
</evidence>
<feature type="domain" description="FlgD/Vpr Ig-like" evidence="11">
    <location>
        <begin position="1197"/>
        <end position="1261"/>
    </location>
</feature>
<keyword evidence="4 6" id="KW-0720">Serine protease</keyword>
<protein>
    <submittedName>
        <fullName evidence="12">S8 family serine peptidase</fullName>
    </submittedName>
</protein>
<dbReference type="PRINTS" id="PR00723">
    <property type="entry name" value="SUBTILISIN"/>
</dbReference>
<dbReference type="PANTHER" id="PTHR43806:SF11">
    <property type="entry name" value="CEREVISIN-RELATED"/>
    <property type="match status" value="1"/>
</dbReference>
<dbReference type="SUPFAM" id="SSF52743">
    <property type="entry name" value="Subtilisin-like"/>
    <property type="match status" value="1"/>
</dbReference>
<dbReference type="PROSITE" id="PS00138">
    <property type="entry name" value="SUBTILASE_SER"/>
    <property type="match status" value="1"/>
</dbReference>
<evidence type="ECO:0000259" key="10">
    <source>
        <dbReference type="Pfam" id="PF00082"/>
    </source>
</evidence>
<dbReference type="Pfam" id="PF13860">
    <property type="entry name" value="FlgD_ig"/>
    <property type="match status" value="1"/>
</dbReference>
<dbReference type="Pfam" id="PF00082">
    <property type="entry name" value="Peptidase_S8"/>
    <property type="match status" value="1"/>
</dbReference>
<evidence type="ECO:0000256" key="9">
    <source>
        <dbReference type="SAM" id="SignalP"/>
    </source>
</evidence>
<dbReference type="Proteomes" id="UP000547674">
    <property type="component" value="Unassembled WGS sequence"/>
</dbReference>
<dbReference type="InterPro" id="IPR023827">
    <property type="entry name" value="Peptidase_S8_Asp-AS"/>
</dbReference>
<dbReference type="InterPro" id="IPR000209">
    <property type="entry name" value="Peptidase_S8/S53_dom"/>
</dbReference>
<evidence type="ECO:0000256" key="5">
    <source>
        <dbReference type="PIRSR" id="PIRSR615500-1"/>
    </source>
</evidence>
<evidence type="ECO:0000256" key="2">
    <source>
        <dbReference type="ARBA" id="ARBA00022670"/>
    </source>
</evidence>
<feature type="domain" description="Peptidase S8/S53" evidence="10">
    <location>
        <begin position="217"/>
        <end position="506"/>
    </location>
</feature>
<dbReference type="EMBL" id="JABDJR010000528">
    <property type="protein sequence ID" value="NNF07708.1"/>
    <property type="molecule type" value="Genomic_DNA"/>
</dbReference>
<feature type="region of interest" description="Disordered" evidence="8">
    <location>
        <begin position="1048"/>
        <end position="1078"/>
    </location>
</feature>
<proteinExistence type="inferred from homology"/>
<feature type="compositionally biased region" description="Polar residues" evidence="8">
    <location>
        <begin position="862"/>
        <end position="879"/>
    </location>
</feature>
<feature type="active site" description="Charge relay system" evidence="5 6">
    <location>
        <position position="454"/>
    </location>
</feature>
<feature type="compositionally biased region" description="Polar residues" evidence="8">
    <location>
        <begin position="387"/>
        <end position="397"/>
    </location>
</feature>
<name>A0A7Y2EGB6_UNCEI</name>
<dbReference type="InterPro" id="IPR023828">
    <property type="entry name" value="Peptidase_S8_Ser-AS"/>
</dbReference>
<reference evidence="12 13" key="1">
    <citation type="submission" date="2020-03" db="EMBL/GenBank/DDBJ databases">
        <title>Metabolic flexibility allows generalist bacteria to become dominant in a frequently disturbed ecosystem.</title>
        <authorList>
            <person name="Chen Y.-J."/>
            <person name="Leung P.M."/>
            <person name="Bay S.K."/>
            <person name="Hugenholtz P."/>
            <person name="Kessler A.J."/>
            <person name="Shelley G."/>
            <person name="Waite D.W."/>
            <person name="Cook P.L."/>
            <person name="Greening C."/>
        </authorList>
    </citation>
    <scope>NUCLEOTIDE SEQUENCE [LARGE SCALE GENOMIC DNA]</scope>
    <source>
        <strain evidence="12">SS_bin_28</strain>
    </source>
</reference>
<comment type="caution">
    <text evidence="12">The sequence shown here is derived from an EMBL/GenBank/DDBJ whole genome shotgun (WGS) entry which is preliminary data.</text>
</comment>
<dbReference type="PANTHER" id="PTHR43806">
    <property type="entry name" value="PEPTIDASE S8"/>
    <property type="match status" value="1"/>
</dbReference>
<keyword evidence="2 6" id="KW-0645">Protease</keyword>
<dbReference type="PROSITE" id="PS00137">
    <property type="entry name" value="SUBTILASE_HIS"/>
    <property type="match status" value="1"/>
</dbReference>
<dbReference type="PROSITE" id="PS00136">
    <property type="entry name" value="SUBTILASE_ASP"/>
    <property type="match status" value="1"/>
</dbReference>
<dbReference type="InterPro" id="IPR050131">
    <property type="entry name" value="Peptidase_S8_subtilisin-like"/>
</dbReference>
<dbReference type="InterPro" id="IPR036852">
    <property type="entry name" value="Peptidase_S8/S53_dom_sf"/>
</dbReference>
<dbReference type="AlphaFoldDB" id="A0A7Y2EGB6"/>
<dbReference type="Gene3D" id="2.60.120.380">
    <property type="match status" value="1"/>
</dbReference>
<keyword evidence="3 6" id="KW-0378">Hydrolase</keyword>
<evidence type="ECO:0000256" key="3">
    <source>
        <dbReference type="ARBA" id="ARBA00022801"/>
    </source>
</evidence>
<dbReference type="PROSITE" id="PS51892">
    <property type="entry name" value="SUBTILASE"/>
    <property type="match status" value="1"/>
</dbReference>
<evidence type="ECO:0000259" key="11">
    <source>
        <dbReference type="Pfam" id="PF13860"/>
    </source>
</evidence>
<accession>A0A7Y2EGB6</accession>
<dbReference type="GO" id="GO:0004252">
    <property type="term" value="F:serine-type endopeptidase activity"/>
    <property type="evidence" value="ECO:0007669"/>
    <property type="project" value="UniProtKB-UniRule"/>
</dbReference>
<dbReference type="InterPro" id="IPR015500">
    <property type="entry name" value="Peptidase_S8_subtilisin-rel"/>
</dbReference>